<feature type="transmembrane region" description="Helical" evidence="1">
    <location>
        <begin position="206"/>
        <end position="223"/>
    </location>
</feature>
<keyword evidence="1" id="KW-1133">Transmembrane helix</keyword>
<dbReference type="PATRIC" id="fig|740709.3.peg.415"/>
<name>K2KG51_9GAMM</name>
<evidence type="ECO:0000313" key="2">
    <source>
        <dbReference type="EMBL" id="EKE86988.1"/>
    </source>
</evidence>
<dbReference type="RefSeq" id="WP_008487418.1">
    <property type="nucleotide sequence ID" value="NZ_AMRG01000002.1"/>
</dbReference>
<feature type="transmembrane region" description="Helical" evidence="1">
    <location>
        <begin position="137"/>
        <end position="158"/>
    </location>
</feature>
<feature type="transmembrane region" description="Helical" evidence="1">
    <location>
        <begin position="164"/>
        <end position="185"/>
    </location>
</feature>
<evidence type="ECO:0000313" key="3">
    <source>
        <dbReference type="Proteomes" id="UP000014115"/>
    </source>
</evidence>
<feature type="transmembrane region" description="Helical" evidence="1">
    <location>
        <begin position="229"/>
        <end position="246"/>
    </location>
</feature>
<dbReference type="EMBL" id="AMRG01000002">
    <property type="protein sequence ID" value="EKE86988.1"/>
    <property type="molecule type" value="Genomic_DNA"/>
</dbReference>
<keyword evidence="1" id="KW-0472">Membrane</keyword>
<evidence type="ECO:0000256" key="1">
    <source>
        <dbReference type="SAM" id="Phobius"/>
    </source>
</evidence>
<dbReference type="OrthoDB" id="5915045at2"/>
<feature type="transmembrane region" description="Helical" evidence="1">
    <location>
        <begin position="99"/>
        <end position="117"/>
    </location>
</feature>
<feature type="transmembrane region" description="Helical" evidence="1">
    <location>
        <begin position="43"/>
        <end position="62"/>
    </location>
</feature>
<dbReference type="eggNOG" id="COG5473">
    <property type="taxonomic scope" value="Bacteria"/>
</dbReference>
<evidence type="ECO:0008006" key="4">
    <source>
        <dbReference type="Google" id="ProtNLM"/>
    </source>
</evidence>
<organism evidence="2 3">
    <name type="scientific">Idiomarina xiamenensis 10-D-4</name>
    <dbReference type="NCBI Taxonomy" id="740709"/>
    <lineage>
        <taxon>Bacteria</taxon>
        <taxon>Pseudomonadati</taxon>
        <taxon>Pseudomonadota</taxon>
        <taxon>Gammaproteobacteria</taxon>
        <taxon>Alteromonadales</taxon>
        <taxon>Idiomarinaceae</taxon>
        <taxon>Idiomarina</taxon>
    </lineage>
</organism>
<dbReference type="Proteomes" id="UP000014115">
    <property type="component" value="Unassembled WGS sequence"/>
</dbReference>
<accession>K2KG51</accession>
<sequence>MDTDKRMIIGGDLSRALRGDYHLGFAATLKNAWQLSLQYMPQLLLGGIVLILMSSIVISLILGDQLRAFLSIVEAVQNGAELTADKQQQASMTLMQMQLVYQIVSAPLWGGIFLMGIHQSIGLKTRVRDIFAGFSRLLPLITVAVVGFLISQLGQYVLALVSPVLSILFQSYCTLIFILAMPLCMERQLSPLRSLYASTLIVNKKITVFAALYALIGILLVLTPITYGLVGIIAFPLLVTTTGVIYREAVGVEVRLRGDDNDRGNGNTNVTDNNDSWSA</sequence>
<dbReference type="STRING" id="740709.A10D4_02062"/>
<gene>
    <name evidence="2" type="ORF">A10D4_02062</name>
</gene>
<keyword evidence="1" id="KW-0812">Transmembrane</keyword>
<dbReference type="AlphaFoldDB" id="K2KG51"/>
<protein>
    <recommendedName>
        <fullName evidence="4">Integral membrane protein</fullName>
    </recommendedName>
</protein>
<comment type="caution">
    <text evidence="2">The sequence shown here is derived from an EMBL/GenBank/DDBJ whole genome shotgun (WGS) entry which is preliminary data.</text>
</comment>
<reference evidence="2 3" key="1">
    <citation type="journal article" date="2012" name="J. Bacteriol.">
        <title>Genome Sequence of Idiomarina xiamenensis Type Strain 10-D-4.</title>
        <authorList>
            <person name="Lai Q."/>
            <person name="Wang L."/>
            <person name="Wang W."/>
            <person name="Shao Z."/>
        </authorList>
    </citation>
    <scope>NUCLEOTIDE SEQUENCE [LARGE SCALE GENOMIC DNA]</scope>
    <source>
        <strain evidence="2 3">10-D-4</strain>
    </source>
</reference>
<keyword evidence="3" id="KW-1185">Reference proteome</keyword>
<proteinExistence type="predicted"/>